<dbReference type="InterPro" id="IPR020904">
    <property type="entry name" value="Sc_DH/Rdtase_CS"/>
</dbReference>
<dbReference type="InterPro" id="IPR002347">
    <property type="entry name" value="SDR_fam"/>
</dbReference>
<organism evidence="3 4">
    <name type="scientific">OM182 bacterium</name>
    <dbReference type="NCBI Taxonomy" id="2510334"/>
    <lineage>
        <taxon>Bacteria</taxon>
        <taxon>Pseudomonadati</taxon>
        <taxon>Pseudomonadota</taxon>
        <taxon>Gammaproteobacteria</taxon>
        <taxon>OMG group</taxon>
        <taxon>OM182 clade</taxon>
    </lineage>
</organism>
<protein>
    <submittedName>
        <fullName evidence="3">SDR family NAD(P)-dependent oxidoreductase</fullName>
    </submittedName>
</protein>
<dbReference type="AlphaFoldDB" id="A0A520S392"/>
<dbReference type="PRINTS" id="PR00081">
    <property type="entry name" value="GDHRDH"/>
</dbReference>
<dbReference type="Pfam" id="PF00106">
    <property type="entry name" value="adh_short"/>
    <property type="match status" value="1"/>
</dbReference>
<gene>
    <name evidence="3" type="ORF">EVA69_02390</name>
</gene>
<dbReference type="GO" id="GO:0016020">
    <property type="term" value="C:membrane"/>
    <property type="evidence" value="ECO:0007669"/>
    <property type="project" value="TreeGrafter"/>
</dbReference>
<accession>A0A520S392</accession>
<proteinExistence type="inferred from homology"/>
<evidence type="ECO:0000313" key="4">
    <source>
        <dbReference type="Proteomes" id="UP000320404"/>
    </source>
</evidence>
<reference evidence="3 4" key="1">
    <citation type="submission" date="2019-02" db="EMBL/GenBank/DDBJ databases">
        <title>Prokaryotic population dynamics and viral predation in marine succession experiment using metagenomics: the confinement effect.</title>
        <authorList>
            <person name="Haro-Moreno J.M."/>
            <person name="Rodriguez-Valera F."/>
            <person name="Lopez-Perez M."/>
        </authorList>
    </citation>
    <scope>NUCLEOTIDE SEQUENCE [LARGE SCALE GENOMIC DNA]</scope>
    <source>
        <strain evidence="3">MED-G158</strain>
    </source>
</reference>
<evidence type="ECO:0000256" key="2">
    <source>
        <dbReference type="ARBA" id="ARBA00023002"/>
    </source>
</evidence>
<dbReference type="Proteomes" id="UP000320404">
    <property type="component" value="Unassembled WGS sequence"/>
</dbReference>
<comment type="similarity">
    <text evidence="1">Belongs to the short-chain dehydrogenases/reductases (SDR) family.</text>
</comment>
<dbReference type="EMBL" id="SHAH01000022">
    <property type="protein sequence ID" value="RZO76916.1"/>
    <property type="molecule type" value="Genomic_DNA"/>
</dbReference>
<dbReference type="SUPFAM" id="SSF51735">
    <property type="entry name" value="NAD(P)-binding Rossmann-fold domains"/>
    <property type="match status" value="1"/>
</dbReference>
<evidence type="ECO:0000256" key="1">
    <source>
        <dbReference type="ARBA" id="ARBA00006484"/>
    </source>
</evidence>
<name>A0A520S392_9GAMM</name>
<dbReference type="PROSITE" id="PS00061">
    <property type="entry name" value="ADH_SHORT"/>
    <property type="match status" value="1"/>
</dbReference>
<dbReference type="Gene3D" id="3.40.50.720">
    <property type="entry name" value="NAD(P)-binding Rossmann-like Domain"/>
    <property type="match status" value="1"/>
</dbReference>
<dbReference type="PANTHER" id="PTHR44196:SF1">
    <property type="entry name" value="DEHYDROGENASE_REDUCTASE SDR FAMILY MEMBER 7B"/>
    <property type="match status" value="1"/>
</dbReference>
<comment type="caution">
    <text evidence="3">The sequence shown here is derived from an EMBL/GenBank/DDBJ whole genome shotgun (WGS) entry which is preliminary data.</text>
</comment>
<keyword evidence="2" id="KW-0560">Oxidoreductase</keyword>
<evidence type="ECO:0000313" key="3">
    <source>
        <dbReference type="EMBL" id="RZO76916.1"/>
    </source>
</evidence>
<dbReference type="PANTHER" id="PTHR44196">
    <property type="entry name" value="DEHYDROGENASE/REDUCTASE SDR FAMILY MEMBER 7B"/>
    <property type="match status" value="1"/>
</dbReference>
<dbReference type="InterPro" id="IPR036291">
    <property type="entry name" value="NAD(P)-bd_dom_sf"/>
</dbReference>
<sequence>MNILITGTTSGIGHKLAQDYLREGHTVYCCGRNAAVLSKLTASFGERATSLHFDVADLNDCKQALAAVSDLDVVILNAGTCEYIDAKIFDAQSFERVIRINLIGIANCLEALIPKLRAGSTLSLMGSSSSYLPLPRAEAYGASKAATEYLAKTLALTLKNEGIHVSYIAPGFVETPLTDLNDFPMPMRVDVEYASRCIRKGIATGKSEIHFPKLFTGMLKALSLLPFAMQRLLLARMITQQ</sequence>
<dbReference type="GO" id="GO:0016491">
    <property type="term" value="F:oxidoreductase activity"/>
    <property type="evidence" value="ECO:0007669"/>
    <property type="project" value="UniProtKB-KW"/>
</dbReference>